<keyword evidence="11" id="KW-1133">Transmembrane helix</keyword>
<evidence type="ECO:0000256" key="1">
    <source>
        <dbReference type="ARBA" id="ARBA00007164"/>
    </source>
</evidence>
<feature type="domain" description="Peptidase S11 D-alanyl-D-alanine carboxypeptidase A N-terminal" evidence="13">
    <location>
        <begin position="77"/>
        <end position="313"/>
    </location>
</feature>
<evidence type="ECO:0000256" key="11">
    <source>
        <dbReference type="SAM" id="Phobius"/>
    </source>
</evidence>
<feature type="region of interest" description="Disordered" evidence="10">
    <location>
        <begin position="506"/>
        <end position="525"/>
    </location>
</feature>
<evidence type="ECO:0000256" key="8">
    <source>
        <dbReference type="PIRSR" id="PIRSR618044-2"/>
    </source>
</evidence>
<evidence type="ECO:0000313" key="14">
    <source>
        <dbReference type="EMBL" id="NDO71950.1"/>
    </source>
</evidence>
<accession>A0A9X5H971</accession>
<comment type="caution">
    <text evidence="14">The sequence shown here is derived from an EMBL/GenBank/DDBJ whole genome shotgun (WGS) entry which is preliminary data.</text>
</comment>
<dbReference type="GO" id="GO:0009002">
    <property type="term" value="F:serine-type D-Ala-D-Ala carboxypeptidase activity"/>
    <property type="evidence" value="ECO:0007669"/>
    <property type="project" value="InterPro"/>
</dbReference>
<keyword evidence="14" id="KW-0121">Carboxypeptidase</keyword>
<sequence>MTGKRVLAGVLAAALLAVSPGFTAFAEEGQETPAADGAEAPQPEKTPEELAAEEEARKNAIYETIPDSNQLPGWPEGPKVHAASAIVMDMESGAVLYAKAAEEQHFPASITKLLTTLVALETGEPDDTVTFTEDSISFLEPGDASIGMLAGEQLSLNDALHAVLLASANEVSYAVAENMGIKMGGTYQTFIDRMNERSAELGCTGSHWVNANGLHDDQHYTTAHDMARIASAVYQYEPFHHFMGALEYTIAPTSLKNEARTCWQNHRMLWPENEFYYEFCRGGKTGYTDQSGTTLVTMADNGQMRLAAVVMADYGIQAYEDTRAMLDYAFGNFTKVTIADKETSGDIETFQDEGAYVVLPAGVDFTQLECQISAAEAPAGTGAVSFDRWIEVLTAPPAPPAETPADGADGTQPDGTQPGAEGTPEAQAGTTPVSVEGTQPEADETAGEGSSGSDGDSGTFGNAAGEDDALFGSERAGTIVYTYAGQEAGHAAVVLNQSYFGQESEMEWTPADGSKRKSGESSPAKLGRFSTRQMIVAGGAAVLLIVVLCIGLNRRKRAQERKRRNRKNEK</sequence>
<feature type="compositionally biased region" description="Low complexity" evidence="10">
    <location>
        <begin position="447"/>
        <end position="459"/>
    </location>
</feature>
<keyword evidence="3" id="KW-0378">Hydrolase</keyword>
<feature type="region of interest" description="Disordered" evidence="10">
    <location>
        <begin position="395"/>
        <end position="467"/>
    </location>
</feature>
<feature type="active site" evidence="7">
    <location>
        <position position="167"/>
    </location>
</feature>
<keyword evidence="11" id="KW-0472">Membrane</keyword>
<evidence type="ECO:0000256" key="4">
    <source>
        <dbReference type="ARBA" id="ARBA00022960"/>
    </source>
</evidence>
<dbReference type="PANTHER" id="PTHR21581">
    <property type="entry name" value="D-ALANYL-D-ALANINE CARBOXYPEPTIDASE"/>
    <property type="match status" value="1"/>
</dbReference>
<feature type="active site" description="Proton acceptor" evidence="7">
    <location>
        <position position="112"/>
    </location>
</feature>
<evidence type="ECO:0000256" key="9">
    <source>
        <dbReference type="RuleBase" id="RU004016"/>
    </source>
</evidence>
<keyword evidence="4" id="KW-0133">Cell shape</keyword>
<feature type="transmembrane region" description="Helical" evidence="11">
    <location>
        <begin position="534"/>
        <end position="553"/>
    </location>
</feature>
<evidence type="ECO:0000256" key="5">
    <source>
        <dbReference type="ARBA" id="ARBA00022984"/>
    </source>
</evidence>
<feature type="region of interest" description="Disordered" evidence="10">
    <location>
        <begin position="31"/>
        <end position="54"/>
    </location>
</feature>
<evidence type="ECO:0000256" key="3">
    <source>
        <dbReference type="ARBA" id="ARBA00022801"/>
    </source>
</evidence>
<dbReference type="InterPro" id="IPR018044">
    <property type="entry name" value="Peptidase_S11"/>
</dbReference>
<dbReference type="GO" id="GO:0008360">
    <property type="term" value="P:regulation of cell shape"/>
    <property type="evidence" value="ECO:0007669"/>
    <property type="project" value="UniProtKB-KW"/>
</dbReference>
<evidence type="ECO:0000259" key="13">
    <source>
        <dbReference type="Pfam" id="PF00768"/>
    </source>
</evidence>
<dbReference type="EMBL" id="VIRB01000149">
    <property type="protein sequence ID" value="NDO71950.1"/>
    <property type="molecule type" value="Genomic_DNA"/>
</dbReference>
<evidence type="ECO:0000256" key="2">
    <source>
        <dbReference type="ARBA" id="ARBA00022729"/>
    </source>
</evidence>
<dbReference type="Pfam" id="PF00768">
    <property type="entry name" value="Peptidase_S11"/>
    <property type="match status" value="1"/>
</dbReference>
<keyword evidence="5" id="KW-0573">Peptidoglycan synthesis</keyword>
<dbReference type="PANTHER" id="PTHR21581:SF6">
    <property type="entry name" value="TRAFFICKING PROTEIN PARTICLE COMPLEX SUBUNIT 12"/>
    <property type="match status" value="1"/>
</dbReference>
<gene>
    <name evidence="14" type="ORF">FMM80_26210</name>
</gene>
<keyword evidence="2 12" id="KW-0732">Signal</keyword>
<evidence type="ECO:0000256" key="6">
    <source>
        <dbReference type="ARBA" id="ARBA00023316"/>
    </source>
</evidence>
<keyword evidence="11" id="KW-0812">Transmembrane</keyword>
<dbReference type="InterPro" id="IPR001967">
    <property type="entry name" value="Peptidase_S11_N"/>
</dbReference>
<protein>
    <submittedName>
        <fullName evidence="14">D-alanyl-D-alanine carboxypeptidase</fullName>
    </submittedName>
</protein>
<feature type="active site" description="Acyl-ester intermediate" evidence="7">
    <location>
        <position position="109"/>
    </location>
</feature>
<dbReference type="SUPFAM" id="SSF56601">
    <property type="entry name" value="beta-lactamase/transpeptidase-like"/>
    <property type="match status" value="1"/>
</dbReference>
<evidence type="ECO:0000313" key="15">
    <source>
        <dbReference type="Proteomes" id="UP000474104"/>
    </source>
</evidence>
<comment type="similarity">
    <text evidence="1 9">Belongs to the peptidase S11 family.</text>
</comment>
<dbReference type="GO" id="GO:0006508">
    <property type="term" value="P:proteolysis"/>
    <property type="evidence" value="ECO:0007669"/>
    <property type="project" value="InterPro"/>
</dbReference>
<dbReference type="PRINTS" id="PR00725">
    <property type="entry name" value="DADACBPTASE1"/>
</dbReference>
<keyword evidence="6" id="KW-0961">Cell wall biogenesis/degradation</keyword>
<dbReference type="GO" id="GO:0071555">
    <property type="term" value="P:cell wall organization"/>
    <property type="evidence" value="ECO:0007669"/>
    <property type="project" value="UniProtKB-KW"/>
</dbReference>
<feature type="compositionally biased region" description="Polar residues" evidence="10">
    <location>
        <begin position="428"/>
        <end position="437"/>
    </location>
</feature>
<dbReference type="Proteomes" id="UP000474104">
    <property type="component" value="Unassembled WGS sequence"/>
</dbReference>
<dbReference type="Gene3D" id="3.40.710.10">
    <property type="entry name" value="DD-peptidase/beta-lactamase superfamily"/>
    <property type="match status" value="1"/>
</dbReference>
<name>A0A9X5H971_9FIRM</name>
<reference evidence="14 15" key="1">
    <citation type="submission" date="2019-07" db="EMBL/GenBank/DDBJ databases">
        <title>Draft genome sequences of 15 bacterial species constituting the stable defined intestinal microbiota of the GM15 gnotobiotic mouse model.</title>
        <authorList>
            <person name="Elie C."/>
            <person name="Mathieu A."/>
            <person name="Saliou A."/>
            <person name="Darnaud M."/>
            <person name="Leulier F."/>
            <person name="Tamellini A."/>
        </authorList>
    </citation>
    <scope>NUCLEOTIDE SEQUENCE [LARGE SCALE GENOMIC DNA]</scope>
    <source>
        <strain evidence="15">ASF 502</strain>
    </source>
</reference>
<dbReference type="AlphaFoldDB" id="A0A9X5H971"/>
<dbReference type="OrthoDB" id="9791132at2"/>
<keyword evidence="14" id="KW-0645">Protease</keyword>
<organism evidence="14 15">
    <name type="scientific">Schaedlerella arabinosiphila</name>
    <dbReference type="NCBI Taxonomy" id="2044587"/>
    <lineage>
        <taxon>Bacteria</taxon>
        <taxon>Bacillati</taxon>
        <taxon>Bacillota</taxon>
        <taxon>Clostridia</taxon>
        <taxon>Lachnospirales</taxon>
        <taxon>Lachnospiraceae</taxon>
        <taxon>Schaedlerella</taxon>
    </lineage>
</organism>
<evidence type="ECO:0000256" key="7">
    <source>
        <dbReference type="PIRSR" id="PIRSR618044-1"/>
    </source>
</evidence>
<proteinExistence type="inferred from homology"/>
<dbReference type="InterPro" id="IPR012338">
    <property type="entry name" value="Beta-lactam/transpept-like"/>
</dbReference>
<feature type="signal peptide" evidence="12">
    <location>
        <begin position="1"/>
        <end position="26"/>
    </location>
</feature>
<feature type="binding site" evidence="8">
    <location>
        <position position="284"/>
    </location>
    <ligand>
        <name>substrate</name>
    </ligand>
</feature>
<dbReference type="GO" id="GO:0009252">
    <property type="term" value="P:peptidoglycan biosynthetic process"/>
    <property type="evidence" value="ECO:0007669"/>
    <property type="project" value="UniProtKB-KW"/>
</dbReference>
<dbReference type="RefSeq" id="WP_004081680.1">
    <property type="nucleotide sequence ID" value="NZ_VIRB01000149.1"/>
</dbReference>
<evidence type="ECO:0000256" key="10">
    <source>
        <dbReference type="SAM" id="MobiDB-lite"/>
    </source>
</evidence>
<feature type="chain" id="PRO_5040948075" evidence="12">
    <location>
        <begin position="27"/>
        <end position="570"/>
    </location>
</feature>
<evidence type="ECO:0000256" key="12">
    <source>
        <dbReference type="SAM" id="SignalP"/>
    </source>
</evidence>